<protein>
    <submittedName>
        <fullName evidence="2">SprT-like family</fullName>
    </submittedName>
</protein>
<dbReference type="EMBL" id="UGTH01000001">
    <property type="protein sequence ID" value="SUB75586.1"/>
    <property type="molecule type" value="Genomic_DNA"/>
</dbReference>
<dbReference type="GO" id="GO:0006950">
    <property type="term" value="P:response to stress"/>
    <property type="evidence" value="ECO:0007669"/>
    <property type="project" value="UniProtKB-ARBA"/>
</dbReference>
<dbReference type="RefSeq" id="WP_004819610.1">
    <property type="nucleotide sequence ID" value="NZ_UGTH01000001.1"/>
</dbReference>
<sequence>MYITQKIADKTLLKVKSEIEQLGIQVGKIKPSVKLTSNKTTLGTCNKLNNSDFDFEIRITKYIANEQALKNTIAHEILHSVKGCFNHQKKWKAMAEKVNSKYGYNITRLGDISEANVKPKYIVVCKNCGLEYKYFKKGKVIKYLEANSKNIKCGKCRGELELKK</sequence>
<organism evidence="2 3">
    <name type="scientific">Peptoniphilus indolicus</name>
    <dbReference type="NCBI Taxonomy" id="33030"/>
    <lineage>
        <taxon>Bacteria</taxon>
        <taxon>Bacillati</taxon>
        <taxon>Bacillota</taxon>
        <taxon>Tissierellia</taxon>
        <taxon>Tissierellales</taxon>
        <taxon>Peptoniphilaceae</taxon>
        <taxon>Peptoniphilus</taxon>
    </lineage>
</organism>
<accession>A0A379DC61</accession>
<evidence type="ECO:0000313" key="2">
    <source>
        <dbReference type="EMBL" id="SUB75586.1"/>
    </source>
</evidence>
<feature type="domain" description="SprT-like" evidence="1">
    <location>
        <begin position="10"/>
        <end position="163"/>
    </location>
</feature>
<reference evidence="2 3" key="1">
    <citation type="submission" date="2018-06" db="EMBL/GenBank/DDBJ databases">
        <authorList>
            <consortium name="Pathogen Informatics"/>
            <person name="Doyle S."/>
        </authorList>
    </citation>
    <scope>NUCLEOTIDE SEQUENCE [LARGE SCALE GENOMIC DNA]</scope>
    <source>
        <strain evidence="2 3">NCTC11088</strain>
    </source>
</reference>
<dbReference type="AlphaFoldDB" id="A0A379DC61"/>
<dbReference type="SMART" id="SM00731">
    <property type="entry name" value="SprT"/>
    <property type="match status" value="1"/>
</dbReference>
<name>A0A379DC61_9FIRM</name>
<dbReference type="Pfam" id="PF10263">
    <property type="entry name" value="SprT-like"/>
    <property type="match status" value="1"/>
</dbReference>
<evidence type="ECO:0000313" key="3">
    <source>
        <dbReference type="Proteomes" id="UP000254777"/>
    </source>
</evidence>
<dbReference type="Gene3D" id="3.30.2010.10">
    <property type="entry name" value="Metalloproteases ('zincins'), catalytic domain"/>
    <property type="match status" value="1"/>
</dbReference>
<dbReference type="Proteomes" id="UP000254777">
    <property type="component" value="Unassembled WGS sequence"/>
</dbReference>
<gene>
    <name evidence="2" type="ORF">NCTC11088_01384</name>
</gene>
<dbReference type="InterPro" id="IPR006640">
    <property type="entry name" value="SprT-like_domain"/>
</dbReference>
<evidence type="ECO:0000259" key="1">
    <source>
        <dbReference type="SMART" id="SM00731"/>
    </source>
</evidence>
<proteinExistence type="predicted"/>